<protein>
    <recommendedName>
        <fullName evidence="3">HemN C-terminal domain-containing protein</fullName>
    </recommendedName>
</protein>
<sequence length="238" mass="25943">MHTIRLTPDQAAVAVRKAAVDNRIQSYIERPGGEFVARPRDVDDVIDEFGRAIALAYTLGPFGFDLAMLAFTHVTRFDVPFPENWHQHVREVARASRATVEAVPACTARLVTSPSSLRCEKPCGHQSQPGDVRYIHLLHWARSPDGVGIAWAATEGNLAFDTTLMKILQRADGPGFFTTAKENGLPEGLTDKHLDDALHAGLITVGGLLPSRGRRVTLTENGSSVVNMLRAAWRSGIA</sequence>
<name>A0ABN2EZZ9_9ACTN</name>
<dbReference type="RefSeq" id="WP_346103566.1">
    <property type="nucleotide sequence ID" value="NZ_BAAAMU010000011.1"/>
</dbReference>
<comment type="caution">
    <text evidence="1">The sequence shown here is derived from an EMBL/GenBank/DDBJ whole genome shotgun (WGS) entry which is preliminary data.</text>
</comment>
<proteinExistence type="predicted"/>
<organism evidence="1 2">
    <name type="scientific">Nonomuraea maheshkhaliensis</name>
    <dbReference type="NCBI Taxonomy" id="419590"/>
    <lineage>
        <taxon>Bacteria</taxon>
        <taxon>Bacillati</taxon>
        <taxon>Actinomycetota</taxon>
        <taxon>Actinomycetes</taxon>
        <taxon>Streptosporangiales</taxon>
        <taxon>Streptosporangiaceae</taxon>
        <taxon>Nonomuraea</taxon>
    </lineage>
</organism>
<keyword evidence="2" id="KW-1185">Reference proteome</keyword>
<gene>
    <name evidence="1" type="ORF">GCM10009733_021100</name>
</gene>
<accession>A0ABN2EZZ9</accession>
<evidence type="ECO:0008006" key="3">
    <source>
        <dbReference type="Google" id="ProtNLM"/>
    </source>
</evidence>
<evidence type="ECO:0000313" key="1">
    <source>
        <dbReference type="EMBL" id="GAA1624222.1"/>
    </source>
</evidence>
<reference evidence="1 2" key="1">
    <citation type="journal article" date="2019" name="Int. J. Syst. Evol. Microbiol.">
        <title>The Global Catalogue of Microorganisms (GCM) 10K type strain sequencing project: providing services to taxonomists for standard genome sequencing and annotation.</title>
        <authorList>
            <consortium name="The Broad Institute Genomics Platform"/>
            <consortium name="The Broad Institute Genome Sequencing Center for Infectious Disease"/>
            <person name="Wu L."/>
            <person name="Ma J."/>
        </authorList>
    </citation>
    <scope>NUCLEOTIDE SEQUENCE [LARGE SCALE GENOMIC DNA]</scope>
    <source>
        <strain evidence="1 2">JCM 13929</strain>
    </source>
</reference>
<evidence type="ECO:0000313" key="2">
    <source>
        <dbReference type="Proteomes" id="UP001500064"/>
    </source>
</evidence>
<dbReference type="EMBL" id="BAAAMU010000011">
    <property type="protein sequence ID" value="GAA1624222.1"/>
    <property type="molecule type" value="Genomic_DNA"/>
</dbReference>
<dbReference type="Proteomes" id="UP001500064">
    <property type="component" value="Unassembled WGS sequence"/>
</dbReference>